<dbReference type="Proteomes" id="UP001595279">
    <property type="component" value="Unassembled WGS sequence"/>
</dbReference>
<organism evidence="1 2">
    <name type="scientific">Virgibacillus xinjiangensis</name>
    <dbReference type="NCBI Taxonomy" id="393090"/>
    <lineage>
        <taxon>Bacteria</taxon>
        <taxon>Bacillati</taxon>
        <taxon>Bacillota</taxon>
        <taxon>Bacilli</taxon>
        <taxon>Bacillales</taxon>
        <taxon>Bacillaceae</taxon>
        <taxon>Virgibacillus</taxon>
    </lineage>
</organism>
<dbReference type="EMBL" id="JBHRSA010000034">
    <property type="protein sequence ID" value="MFC3040204.1"/>
    <property type="molecule type" value="Genomic_DNA"/>
</dbReference>
<protein>
    <recommendedName>
        <fullName evidence="3">YtxH-like protein</fullName>
    </recommendedName>
</protein>
<reference evidence="2" key="1">
    <citation type="journal article" date="2019" name="Int. J. Syst. Evol. Microbiol.">
        <title>The Global Catalogue of Microorganisms (GCM) 10K type strain sequencing project: providing services to taxonomists for standard genome sequencing and annotation.</title>
        <authorList>
            <consortium name="The Broad Institute Genomics Platform"/>
            <consortium name="The Broad Institute Genome Sequencing Center for Infectious Disease"/>
            <person name="Wu L."/>
            <person name="Ma J."/>
        </authorList>
    </citation>
    <scope>NUCLEOTIDE SEQUENCE [LARGE SCALE GENOMIC DNA]</scope>
    <source>
        <strain evidence="2">KCTC 13128</strain>
    </source>
</reference>
<evidence type="ECO:0000313" key="2">
    <source>
        <dbReference type="Proteomes" id="UP001595279"/>
    </source>
</evidence>
<sequence length="101" mass="11268">MDKRNMLTAAGVAGAVAAGYLMKDKQNREKISQKVNTVKQKVKTYYQADDSTFEDAGVPDQTDGQDPALRANSKMVSEGSQFGVQYYNEKKDENKLENQQN</sequence>
<evidence type="ECO:0000313" key="1">
    <source>
        <dbReference type="EMBL" id="MFC3040204.1"/>
    </source>
</evidence>
<keyword evidence="2" id="KW-1185">Reference proteome</keyword>
<gene>
    <name evidence="1" type="ORF">ACFOGI_08050</name>
</gene>
<accession>A0ABV7CUP4</accession>
<proteinExistence type="predicted"/>
<dbReference type="RefSeq" id="WP_390271153.1">
    <property type="nucleotide sequence ID" value="NZ_JBHRSA010000034.1"/>
</dbReference>
<comment type="caution">
    <text evidence="1">The sequence shown here is derived from an EMBL/GenBank/DDBJ whole genome shotgun (WGS) entry which is preliminary data.</text>
</comment>
<name>A0ABV7CUP4_9BACI</name>
<evidence type="ECO:0008006" key="3">
    <source>
        <dbReference type="Google" id="ProtNLM"/>
    </source>
</evidence>